<accession>Q5MPW2</accession>
<dbReference type="AlphaFoldDB" id="Q5MPW2"/>
<evidence type="ECO:0000313" key="1">
    <source>
        <dbReference type="EMBL" id="AAV90752.1"/>
    </source>
</evidence>
<dbReference type="SUPFAM" id="SSF55729">
    <property type="entry name" value="Acyl-CoA N-acyltransferases (Nat)"/>
    <property type="match status" value="1"/>
</dbReference>
<name>Q5MPW2_9BACT</name>
<dbReference type="InterPro" id="IPR016181">
    <property type="entry name" value="Acyl_CoA_acyltransferase"/>
</dbReference>
<reference evidence="1" key="2">
    <citation type="journal article" date="2011" name="J. Bacteriol.">
        <title>Long-chain N-acyl amino acid synthases are linked to the putative PEP-CTERM/exosortase protein-sorting system in Gram-negative bacteria.</title>
        <authorList>
            <person name="Craig J.W."/>
            <person name="Cherry M.A."/>
            <person name="Brady S.F."/>
        </authorList>
    </citation>
    <scope>NUCLEOTIDE SEQUENCE</scope>
</reference>
<organism evidence="1">
    <name type="scientific">uncultured bacterium CSLG7</name>
    <dbReference type="NCBI Taxonomy" id="1091577"/>
    <lineage>
        <taxon>Bacteria</taxon>
        <taxon>environmental samples</taxon>
    </lineage>
</organism>
<reference evidence="1" key="1">
    <citation type="journal article" date="2004" name="Appl. Environ. Microbiol.">
        <title>Long-chain N-acyltyrosine synthases from environmental DNA.</title>
        <authorList>
            <person name="Brady S.F."/>
            <person name="Chao C.J."/>
            <person name="Clardy J."/>
        </authorList>
    </citation>
    <scope>NUCLEOTIDE SEQUENCE</scope>
</reference>
<proteinExistence type="predicted"/>
<protein>
    <submittedName>
        <fullName evidence="1">Long chain N-acyltyrosine synthase</fullName>
    </submittedName>
</protein>
<sequence length="274" mass="30405">MYLNGSFSMKLIPGSYSSHHQQLILLAPGNARIPKRFRNVAIDPSRHGEILADMQKMRGRIYLDDGAIARWQLGPDDRHCSPVDSESWHLLTLDDRGRVSGCVRYREHRNTTGFRDLGLKESALASCNRWGTKLEAAVESDLATARQLAISFVEVGGWALAKERRCTGEALRTALATYSLAEILGGCVGIATATVRHSSASILRRIGGQSLEFRGEALPPYYDPQYNCEMEIVRFKSDAPNRKYRRWIEQISASLLDVPVLSLPACGALATASW</sequence>
<dbReference type="EMBL" id="JF429404">
    <property type="protein sequence ID" value="AAV90752.1"/>
    <property type="molecule type" value="Genomic_DNA"/>
</dbReference>